<dbReference type="AlphaFoldDB" id="A0A150GIS9"/>
<protein>
    <recommendedName>
        <fullName evidence="3">Ankyrin repeat domain-containing protein</fullName>
    </recommendedName>
</protein>
<dbReference type="SUPFAM" id="SSF48403">
    <property type="entry name" value="Ankyrin repeat"/>
    <property type="match status" value="1"/>
</dbReference>
<gene>
    <name evidence="1" type="ORF">GPECTOR_20g585</name>
</gene>
<keyword evidence="2" id="KW-1185">Reference proteome</keyword>
<dbReference type="EMBL" id="LSYV01000021">
    <property type="protein sequence ID" value="KXZ49728.1"/>
    <property type="molecule type" value="Genomic_DNA"/>
</dbReference>
<dbReference type="GO" id="GO:0016020">
    <property type="term" value="C:membrane"/>
    <property type="evidence" value="ECO:0007669"/>
    <property type="project" value="TreeGrafter"/>
</dbReference>
<evidence type="ECO:0000313" key="2">
    <source>
        <dbReference type="Proteomes" id="UP000075714"/>
    </source>
</evidence>
<dbReference type="GO" id="GO:0004620">
    <property type="term" value="F:phospholipase activity"/>
    <property type="evidence" value="ECO:0007669"/>
    <property type="project" value="TreeGrafter"/>
</dbReference>
<reference evidence="2" key="1">
    <citation type="journal article" date="2016" name="Nat. Commun.">
        <title>The Gonium pectorale genome demonstrates co-option of cell cycle regulation during the evolution of multicellularity.</title>
        <authorList>
            <person name="Hanschen E.R."/>
            <person name="Marriage T.N."/>
            <person name="Ferris P.J."/>
            <person name="Hamaji T."/>
            <person name="Toyoda A."/>
            <person name="Fujiyama A."/>
            <person name="Neme R."/>
            <person name="Noguchi H."/>
            <person name="Minakuchi Y."/>
            <person name="Suzuki M."/>
            <person name="Kawai-Toyooka H."/>
            <person name="Smith D.R."/>
            <person name="Sparks H."/>
            <person name="Anderson J."/>
            <person name="Bakaric R."/>
            <person name="Luria V."/>
            <person name="Karger A."/>
            <person name="Kirschner M.W."/>
            <person name="Durand P.M."/>
            <person name="Michod R.E."/>
            <person name="Nozaki H."/>
            <person name="Olson B.J."/>
        </authorList>
    </citation>
    <scope>NUCLEOTIDE SEQUENCE [LARGE SCALE GENOMIC DNA]</scope>
    <source>
        <strain evidence="2">NIES-2863</strain>
    </source>
</reference>
<sequence length="405" mass="43578">MASAFEPLERYKAALEAARGGHMELARWLLQPLEDFSPRVLQLQAVAAAAEGCDLAALQHRVRTGGWAQRWGDEGVSKDCALGVAACSLTPDWTAKVEWLEAQGCHRSSYTTMVAAQRPDAVTRVAWMRDRGYPVDRLAVEVVAASGNMAALQYLLAEVPPAAGSSAGAAASGGGHLAALQALHGAGWEVGARGAGLAAARGGHAHVLAWLVEALGTEAVVLDAELFAAAAESGSVGLLVELRERGCPWDARALAGVARSGCEAALEWLVERGCPMEASQDAYIAACRNADLATLCCLRRLGVPWGSFGEVSWSALPQPQPPLLRWLRQEGCPLGRNWALRAQRQDYDFGHPLSADEALAVMAWHSRQRRLWLQRMGLWGKALGFVLDIPYLFYSRWGPRVDAEQ</sequence>
<evidence type="ECO:0000313" key="1">
    <source>
        <dbReference type="EMBL" id="KXZ49728.1"/>
    </source>
</evidence>
<accession>A0A150GIS9</accession>
<name>A0A150GIS9_GONPE</name>
<dbReference type="GO" id="GO:0071944">
    <property type="term" value="C:cell periphery"/>
    <property type="evidence" value="ECO:0007669"/>
    <property type="project" value="TreeGrafter"/>
</dbReference>
<dbReference type="InterPro" id="IPR036770">
    <property type="entry name" value="Ankyrin_rpt-contain_sf"/>
</dbReference>
<comment type="caution">
    <text evidence="1">The sequence shown here is derived from an EMBL/GenBank/DDBJ whole genome shotgun (WGS) entry which is preliminary data.</text>
</comment>
<dbReference type="PANTHER" id="PTHR12393:SF6">
    <property type="entry name" value="SPHINGOMYELIN PHOSPHODIESTERASE 2"/>
    <property type="match status" value="1"/>
</dbReference>
<dbReference type="PANTHER" id="PTHR12393">
    <property type="entry name" value="SPHINGOMYELIN PHOSPHODIESTERASE RELATED"/>
    <property type="match status" value="1"/>
</dbReference>
<dbReference type="GO" id="GO:0030149">
    <property type="term" value="P:sphingolipid catabolic process"/>
    <property type="evidence" value="ECO:0007669"/>
    <property type="project" value="TreeGrafter"/>
</dbReference>
<dbReference type="GO" id="GO:0046513">
    <property type="term" value="P:ceramide biosynthetic process"/>
    <property type="evidence" value="ECO:0007669"/>
    <property type="project" value="TreeGrafter"/>
</dbReference>
<dbReference type="Proteomes" id="UP000075714">
    <property type="component" value="Unassembled WGS sequence"/>
</dbReference>
<dbReference type="GO" id="GO:0005783">
    <property type="term" value="C:endoplasmic reticulum"/>
    <property type="evidence" value="ECO:0007669"/>
    <property type="project" value="TreeGrafter"/>
</dbReference>
<evidence type="ECO:0008006" key="3">
    <source>
        <dbReference type="Google" id="ProtNLM"/>
    </source>
</evidence>
<dbReference type="Gene3D" id="1.25.40.20">
    <property type="entry name" value="Ankyrin repeat-containing domain"/>
    <property type="match status" value="1"/>
</dbReference>
<proteinExistence type="predicted"/>
<organism evidence="1 2">
    <name type="scientific">Gonium pectorale</name>
    <name type="common">Green alga</name>
    <dbReference type="NCBI Taxonomy" id="33097"/>
    <lineage>
        <taxon>Eukaryota</taxon>
        <taxon>Viridiplantae</taxon>
        <taxon>Chlorophyta</taxon>
        <taxon>core chlorophytes</taxon>
        <taxon>Chlorophyceae</taxon>
        <taxon>CS clade</taxon>
        <taxon>Chlamydomonadales</taxon>
        <taxon>Volvocaceae</taxon>
        <taxon>Gonium</taxon>
    </lineage>
</organism>